<evidence type="ECO:0000313" key="1">
    <source>
        <dbReference type="EMBL" id="PZF73167.1"/>
    </source>
</evidence>
<name>A0A2W2BB95_9BACT</name>
<gene>
    <name evidence="1" type="ORF">DN068_09860</name>
</gene>
<sequence>MVKGLKRRCVETFKTYKSFTELEVWQQARNFKIDLYELIQSFPTGEKYSLTDQIKRASRSIASNIAEGYGRFSYKDQMHFCILARGSLFECQNHIIDAHDCQYISDDAKKIFLEKSNNLSRILNGYISWLKTMANK</sequence>
<evidence type="ECO:0000313" key="2">
    <source>
        <dbReference type="Proteomes" id="UP000248745"/>
    </source>
</evidence>
<keyword evidence="2" id="KW-1185">Reference proteome</keyword>
<dbReference type="CDD" id="cd16377">
    <property type="entry name" value="23S_rRNA_IVP_like"/>
    <property type="match status" value="1"/>
</dbReference>
<dbReference type="NCBIfam" id="TIGR02436">
    <property type="entry name" value="four helix bundle protein"/>
    <property type="match status" value="1"/>
</dbReference>
<dbReference type="InterPro" id="IPR012657">
    <property type="entry name" value="23S_rRNA-intervening_sequence"/>
</dbReference>
<proteinExistence type="predicted"/>
<dbReference type="EMBL" id="QKTW01000015">
    <property type="protein sequence ID" value="PZF73167.1"/>
    <property type="molecule type" value="Genomic_DNA"/>
</dbReference>
<comment type="caution">
    <text evidence="1">The sequence shown here is derived from an EMBL/GenBank/DDBJ whole genome shotgun (WGS) entry which is preliminary data.</text>
</comment>
<dbReference type="SUPFAM" id="SSF158446">
    <property type="entry name" value="IVS-encoded protein-like"/>
    <property type="match status" value="1"/>
</dbReference>
<dbReference type="Proteomes" id="UP000248745">
    <property type="component" value="Unassembled WGS sequence"/>
</dbReference>
<protein>
    <submittedName>
        <fullName evidence="1">Four helix bundle protein</fullName>
    </submittedName>
</protein>
<dbReference type="PANTHER" id="PTHR38471">
    <property type="entry name" value="FOUR HELIX BUNDLE PROTEIN"/>
    <property type="match status" value="1"/>
</dbReference>
<accession>A0A2W2BB95</accession>
<dbReference type="OrthoDB" id="9811959at2"/>
<dbReference type="AlphaFoldDB" id="A0A2W2BB95"/>
<dbReference type="InterPro" id="IPR036583">
    <property type="entry name" value="23S_rRNA_IVS_sf"/>
</dbReference>
<organism evidence="1 2">
    <name type="scientific">Taibaiella soli</name>
    <dbReference type="NCBI Taxonomy" id="1649169"/>
    <lineage>
        <taxon>Bacteria</taxon>
        <taxon>Pseudomonadati</taxon>
        <taxon>Bacteroidota</taxon>
        <taxon>Chitinophagia</taxon>
        <taxon>Chitinophagales</taxon>
        <taxon>Chitinophagaceae</taxon>
        <taxon>Taibaiella</taxon>
    </lineage>
</organism>
<dbReference type="Pfam" id="PF05635">
    <property type="entry name" value="23S_rRNA_IVP"/>
    <property type="match status" value="1"/>
</dbReference>
<dbReference type="Gene3D" id="1.20.1440.60">
    <property type="entry name" value="23S rRNA-intervening sequence"/>
    <property type="match status" value="1"/>
</dbReference>
<dbReference type="PANTHER" id="PTHR38471:SF2">
    <property type="entry name" value="FOUR HELIX BUNDLE PROTEIN"/>
    <property type="match status" value="1"/>
</dbReference>
<reference evidence="1 2" key="1">
    <citation type="submission" date="2018-06" db="EMBL/GenBank/DDBJ databases">
        <title>Mucibacter soli gen. nov., sp. nov., a new member of the family Chitinophagaceae producing mucin.</title>
        <authorList>
            <person name="Kim M.-K."/>
            <person name="Park S."/>
            <person name="Kim T.-S."/>
            <person name="Joung Y."/>
            <person name="Han J.-H."/>
            <person name="Kim S.B."/>
        </authorList>
    </citation>
    <scope>NUCLEOTIDE SEQUENCE [LARGE SCALE GENOMIC DNA]</scope>
    <source>
        <strain evidence="1 2">R1-15</strain>
    </source>
</reference>